<feature type="non-terminal residue" evidence="2">
    <location>
        <position position="1"/>
    </location>
</feature>
<dbReference type="AlphaFoldDB" id="A0A814RTH5"/>
<feature type="transmembrane region" description="Helical" evidence="1">
    <location>
        <begin position="6"/>
        <end position="27"/>
    </location>
</feature>
<name>A0A814RTH5_9BILA</name>
<gene>
    <name evidence="2" type="ORF">OXX778_LOCUS22761</name>
</gene>
<keyword evidence="1" id="KW-1133">Transmembrane helix</keyword>
<dbReference type="Proteomes" id="UP000663879">
    <property type="component" value="Unassembled WGS sequence"/>
</dbReference>
<evidence type="ECO:0000313" key="3">
    <source>
        <dbReference type="Proteomes" id="UP000663879"/>
    </source>
</evidence>
<dbReference type="EMBL" id="CAJNOC010010198">
    <property type="protein sequence ID" value="CAF1137702.1"/>
    <property type="molecule type" value="Genomic_DNA"/>
</dbReference>
<proteinExistence type="predicted"/>
<sequence length="43" mass="5323">HITIVLLDLFFICCFDSWYFNIFHFNLSQKYKQAILKMYNCLK</sequence>
<organism evidence="2 3">
    <name type="scientific">Brachionus calyciflorus</name>
    <dbReference type="NCBI Taxonomy" id="104777"/>
    <lineage>
        <taxon>Eukaryota</taxon>
        <taxon>Metazoa</taxon>
        <taxon>Spiralia</taxon>
        <taxon>Gnathifera</taxon>
        <taxon>Rotifera</taxon>
        <taxon>Eurotatoria</taxon>
        <taxon>Monogononta</taxon>
        <taxon>Pseudotrocha</taxon>
        <taxon>Ploima</taxon>
        <taxon>Brachionidae</taxon>
        <taxon>Brachionus</taxon>
    </lineage>
</organism>
<evidence type="ECO:0000256" key="1">
    <source>
        <dbReference type="SAM" id="Phobius"/>
    </source>
</evidence>
<evidence type="ECO:0000313" key="2">
    <source>
        <dbReference type="EMBL" id="CAF1137702.1"/>
    </source>
</evidence>
<keyword evidence="1" id="KW-0812">Transmembrane</keyword>
<reference evidence="2" key="1">
    <citation type="submission" date="2021-02" db="EMBL/GenBank/DDBJ databases">
        <authorList>
            <person name="Nowell W R."/>
        </authorList>
    </citation>
    <scope>NUCLEOTIDE SEQUENCE</scope>
    <source>
        <strain evidence="2">Ploen Becks lab</strain>
    </source>
</reference>
<comment type="caution">
    <text evidence="2">The sequence shown here is derived from an EMBL/GenBank/DDBJ whole genome shotgun (WGS) entry which is preliminary data.</text>
</comment>
<keyword evidence="1" id="KW-0472">Membrane</keyword>
<keyword evidence="3" id="KW-1185">Reference proteome</keyword>
<protein>
    <submittedName>
        <fullName evidence="2">Uncharacterized protein</fullName>
    </submittedName>
</protein>
<accession>A0A814RTH5</accession>